<evidence type="ECO:0000313" key="1">
    <source>
        <dbReference type="EMBL" id="NWJ43448.1"/>
    </source>
</evidence>
<comment type="caution">
    <text evidence="1">The sequence shown here is derived from an EMBL/GenBank/DDBJ whole genome shotgun (WGS) entry which is preliminary data.</text>
</comment>
<dbReference type="EMBL" id="JACASV010000026">
    <property type="protein sequence ID" value="NWJ43448.1"/>
    <property type="molecule type" value="Genomic_DNA"/>
</dbReference>
<sequence>MTTFKKTHKRKLSSLVKQQVPEYVLSDHPKFLEFLKAYYLFMESAELQLDTITAIDQFLLETETATVSYLLFDGTDITGADKGSKVVQEENTFGSAFVKGETITGGTSGAISEVVTEDIANTRLFITANNGFITGETVTGATSGATAKVAKYRANPVENIQQLLNYSDPDHTINDFLSQMRNEFLNTIPKDTTASLSLRKLIKNIKSLYRAKGTERGHKAFFRMLLNETPEIYLPTKDMLRVSDGNWSTDNFIRCTQTAAQSVNDPINLIGQTITQANDPSDDDISLATAVVENVTKFQEGAVTIIEIGIHLDTTVGTFVRGEVLSGDHNADDETSIKMTIASVLSTTIITNDGSTLTVGDEATISGGAGAGARVQVGDITGAGVDEVIVNAGGSAYAAGDTLTFSSGTAEAKVTIVNGGFAPETGSVSVNVELETGTITGTGSGDLLLEDAIDSGAGGKFLDSASIETDTHSQILQEGSGGGVILSEANDGLVADREVLVLNDSVANIFNGLEAEDHIVLEELTTISGHYDGNKIVQEIGTASGDITDIRMIASGSGYTSLPTATISGARSIHLQDAN</sequence>
<reference evidence="1 2" key="1">
    <citation type="journal article" date="2019" name="Environ. Microbiol.">
        <title>Genomics insights into ecotype formation of ammonia-oxidizing archaea in the deep ocean.</title>
        <authorList>
            <person name="Wang Y."/>
            <person name="Huang J.M."/>
            <person name="Cui G.J."/>
            <person name="Nunoura T."/>
            <person name="Takaki Y."/>
            <person name="Li W.L."/>
            <person name="Li J."/>
            <person name="Gao Z.M."/>
            <person name="Takai K."/>
            <person name="Zhang A.Q."/>
            <person name="Stepanauskas R."/>
        </authorList>
    </citation>
    <scope>NUCLEOTIDE SEQUENCE [LARGE SCALE GENOMIC DNA]</scope>
    <source>
        <strain evidence="1 2">L15b</strain>
    </source>
</reference>
<protein>
    <submittedName>
        <fullName evidence="1">Uncharacterized protein</fullName>
    </submittedName>
</protein>
<dbReference type="Proteomes" id="UP000523105">
    <property type="component" value="Unassembled WGS sequence"/>
</dbReference>
<dbReference type="AlphaFoldDB" id="A0A7K4MPF3"/>
<feature type="non-terminal residue" evidence="1">
    <location>
        <position position="579"/>
    </location>
</feature>
<evidence type="ECO:0000313" key="2">
    <source>
        <dbReference type="Proteomes" id="UP000523105"/>
    </source>
</evidence>
<accession>A0A7K4MPF3</accession>
<proteinExistence type="predicted"/>
<organism evidence="1 2">
    <name type="scientific">Marine Group I thaumarchaeote</name>
    <dbReference type="NCBI Taxonomy" id="2511932"/>
    <lineage>
        <taxon>Archaea</taxon>
        <taxon>Nitrososphaerota</taxon>
        <taxon>Marine Group I</taxon>
    </lineage>
</organism>
<gene>
    <name evidence="1" type="ORF">HX837_04475</name>
</gene>
<name>A0A7K4MPF3_9ARCH</name>